<keyword evidence="8" id="KW-0560">Oxidoreductase</keyword>
<dbReference type="PANTHER" id="PTHR43644">
    <property type="entry name" value="NA(+)-TRANSLOCATING NADH-QUINONE REDUCTASE SUBUNIT"/>
    <property type="match status" value="1"/>
</dbReference>
<protein>
    <recommendedName>
        <fullName evidence="4">NAD(P)H-flavin reductase</fullName>
    </recommendedName>
    <alternativeName>
        <fullName evidence="5">NAD(P)H:flavin oxidoreductase</fullName>
    </alternativeName>
</protein>
<proteinExistence type="inferred from homology"/>
<keyword evidence="6" id="KW-1133">Transmembrane helix</keyword>
<evidence type="ECO:0000256" key="2">
    <source>
        <dbReference type="ARBA" id="ARBA00022827"/>
    </source>
</evidence>
<comment type="similarity">
    <text evidence="3">Belongs to the Fre/LuxG FAD/NAD(P) flavoprotein oxidoreductase family.</text>
</comment>
<dbReference type="STRING" id="1070130.FVIR_GE00451"/>
<name>A0A143WRR0_9ENTR</name>
<keyword evidence="6" id="KW-0812">Transmembrane</keyword>
<dbReference type="InterPro" id="IPR039261">
    <property type="entry name" value="FNR_nucleotide-bd"/>
</dbReference>
<evidence type="ECO:0000256" key="5">
    <source>
        <dbReference type="ARBA" id="ARBA00041312"/>
    </source>
</evidence>
<accession>A0A143WRR0</accession>
<dbReference type="PANTHER" id="PTHR43644:SF1">
    <property type="entry name" value="NAD(P)H-FLAVIN REDUCTASE"/>
    <property type="match status" value="1"/>
</dbReference>
<evidence type="ECO:0000256" key="1">
    <source>
        <dbReference type="ARBA" id="ARBA00022630"/>
    </source>
</evidence>
<dbReference type="Proteomes" id="UP000095665">
    <property type="component" value="Chromosome I"/>
</dbReference>
<sequence length="231" mass="26832">MKTLTCKVSSVETLTNTIYRVRLVPETTFYFRAGQYLMVVIDEFNKYPFSLASTPMETTFIELHIGISKLNQIVVIDYILKKKEIIVEVPRGEAWLRDNTNRPIILIAGGIGFSYIRSILLTVLVKQPERKVSIYWGGRNRNHLYSLHELEELNLQYQQLSVIPVLEKPDKHWHGRSGKVLMSVMQDYSSLESYDIYIAGRFEMAKTAREYFCAERSAVIERIFSDAFTFI</sequence>
<dbReference type="InterPro" id="IPR001433">
    <property type="entry name" value="OxRdtase_FAD/NAD-bd"/>
</dbReference>
<dbReference type="OrthoDB" id="9806195at2"/>
<dbReference type="NCBIfam" id="NF005963">
    <property type="entry name" value="PRK08051.1"/>
    <property type="match status" value="1"/>
</dbReference>
<dbReference type="Gene3D" id="3.40.50.80">
    <property type="entry name" value="Nucleotide-binding domain of ferredoxin-NADP reductase (FNR) module"/>
    <property type="match status" value="1"/>
</dbReference>
<dbReference type="CDD" id="cd06189">
    <property type="entry name" value="flavin_oxioreductase"/>
    <property type="match status" value="1"/>
</dbReference>
<keyword evidence="2" id="KW-0274">FAD</keyword>
<evidence type="ECO:0000256" key="4">
    <source>
        <dbReference type="ARBA" id="ARBA00039732"/>
    </source>
</evidence>
<evidence type="ECO:0000256" key="6">
    <source>
        <dbReference type="SAM" id="Phobius"/>
    </source>
</evidence>
<keyword evidence="1" id="KW-0285">Flavoprotein</keyword>
<dbReference type="InterPro" id="IPR017938">
    <property type="entry name" value="Riboflavin_synthase-like_b-brl"/>
</dbReference>
<feature type="domain" description="FAD-binding FR-type" evidence="7">
    <location>
        <begin position="1"/>
        <end position="145"/>
    </location>
</feature>
<dbReference type="Pfam" id="PF00175">
    <property type="entry name" value="NAD_binding_1"/>
    <property type="match status" value="1"/>
</dbReference>
<dbReference type="AlphaFoldDB" id="A0A143WRR0"/>
<dbReference type="KEGG" id="ged:FVIR_GE00451"/>
<keyword evidence="6" id="KW-0472">Membrane</keyword>
<dbReference type="SUPFAM" id="SSF63380">
    <property type="entry name" value="Riboflavin synthase domain-like"/>
    <property type="match status" value="1"/>
</dbReference>
<organism evidence="8 9">
    <name type="scientific">Candidatus Gullanella endobia</name>
    <dbReference type="NCBI Taxonomy" id="1070130"/>
    <lineage>
        <taxon>Bacteria</taxon>
        <taxon>Pseudomonadati</taxon>
        <taxon>Pseudomonadota</taxon>
        <taxon>Gammaproteobacteria</taxon>
        <taxon>Enterobacterales</taxon>
        <taxon>Enterobacteriaceae</taxon>
        <taxon>Candidatus Gullanella</taxon>
    </lineage>
</organism>
<dbReference type="EMBL" id="LN999832">
    <property type="protein sequence ID" value="CUX96291.1"/>
    <property type="molecule type" value="Genomic_DNA"/>
</dbReference>
<dbReference type="GO" id="GO:0016491">
    <property type="term" value="F:oxidoreductase activity"/>
    <property type="evidence" value="ECO:0007669"/>
    <property type="project" value="UniProtKB-KW"/>
</dbReference>
<dbReference type="PATRIC" id="fig|1070130.3.peg.753"/>
<evidence type="ECO:0000313" key="8">
    <source>
        <dbReference type="EMBL" id="CUX96291.1"/>
    </source>
</evidence>
<dbReference type="PROSITE" id="PS51384">
    <property type="entry name" value="FAD_FR"/>
    <property type="match status" value="1"/>
</dbReference>
<dbReference type="PRINTS" id="PR00410">
    <property type="entry name" value="PHEHYDRXLASE"/>
</dbReference>
<reference evidence="9" key="1">
    <citation type="submission" date="2016-01" db="EMBL/GenBank/DDBJ databases">
        <authorList>
            <person name="Husnik F."/>
        </authorList>
    </citation>
    <scope>NUCLEOTIDE SEQUENCE [LARGE SCALE GENOMIC DNA]</scope>
</reference>
<keyword evidence="9" id="KW-1185">Reference proteome</keyword>
<dbReference type="SUPFAM" id="SSF52343">
    <property type="entry name" value="Ferredoxin reductase-like, C-terminal NADP-linked domain"/>
    <property type="match status" value="1"/>
</dbReference>
<dbReference type="InterPro" id="IPR017927">
    <property type="entry name" value="FAD-bd_FR_type"/>
</dbReference>
<evidence type="ECO:0000259" key="7">
    <source>
        <dbReference type="PROSITE" id="PS51384"/>
    </source>
</evidence>
<feature type="transmembrane region" description="Helical" evidence="6">
    <location>
        <begin position="104"/>
        <end position="125"/>
    </location>
</feature>
<evidence type="ECO:0000256" key="3">
    <source>
        <dbReference type="ARBA" id="ARBA00038177"/>
    </source>
</evidence>
<dbReference type="RefSeq" id="WP_067498417.1">
    <property type="nucleotide sequence ID" value="NZ_LN999832.1"/>
</dbReference>
<evidence type="ECO:0000313" key="9">
    <source>
        <dbReference type="Proteomes" id="UP000095665"/>
    </source>
</evidence>
<dbReference type="Gene3D" id="2.40.30.10">
    <property type="entry name" value="Translation factors"/>
    <property type="match status" value="1"/>
</dbReference>
<gene>
    <name evidence="8" type="primary">fre</name>
    <name evidence="8" type="ORF">FVIR_GE00451</name>
</gene>